<dbReference type="EMBL" id="UXAV01000042">
    <property type="protein sequence ID" value="VDC29728.1"/>
    <property type="molecule type" value="Genomic_DNA"/>
</dbReference>
<feature type="transmembrane region" description="Helical" evidence="1">
    <location>
        <begin position="6"/>
        <end position="25"/>
    </location>
</feature>
<dbReference type="Proteomes" id="UP000270468">
    <property type="component" value="Unassembled WGS sequence"/>
</dbReference>
<dbReference type="Pfam" id="PF19610">
    <property type="entry name" value="DUF6115"/>
    <property type="match status" value="1"/>
</dbReference>
<dbReference type="RefSeq" id="WP_124070899.1">
    <property type="nucleotide sequence ID" value="NZ_CBCRXF010000001.1"/>
</dbReference>
<keyword evidence="3" id="KW-1185">Reference proteome</keyword>
<sequence>MIWTLLIILFLLQIIGFYFMAILYTKITKFDDLEKKQRKLMTEMDDSIGAYLAEIKDENERLIERLSSPLNEASTNDDTLPDTGIVKLPVSEPAVEIRMNKPTTPMRKALKSYKTAAIPKVPEDDHSKAIQLHDEGLTTEEIAKKLDKGLTEVELILKFR</sequence>
<evidence type="ECO:0008006" key="4">
    <source>
        <dbReference type="Google" id="ProtNLM"/>
    </source>
</evidence>
<reference evidence="2 3" key="1">
    <citation type="submission" date="2018-11" db="EMBL/GenBank/DDBJ databases">
        <authorList>
            <person name="Criscuolo A."/>
        </authorList>
    </citation>
    <scope>NUCLEOTIDE SEQUENCE [LARGE SCALE GENOMIC DNA]</scope>
    <source>
        <strain evidence="2">ATB-66</strain>
    </source>
</reference>
<name>A0A3P5XLR1_9BACL</name>
<dbReference type="OrthoDB" id="1708317at2"/>
<evidence type="ECO:0000313" key="2">
    <source>
        <dbReference type="EMBL" id="VDC29728.1"/>
    </source>
</evidence>
<keyword evidence="1" id="KW-0812">Transmembrane</keyword>
<dbReference type="InterPro" id="IPR046118">
    <property type="entry name" value="DUF6115"/>
</dbReference>
<proteinExistence type="predicted"/>
<organism evidence="2 3">
    <name type="scientific">Filibacter tadaridae</name>
    <dbReference type="NCBI Taxonomy" id="2483811"/>
    <lineage>
        <taxon>Bacteria</taxon>
        <taxon>Bacillati</taxon>
        <taxon>Bacillota</taxon>
        <taxon>Bacilli</taxon>
        <taxon>Bacillales</taxon>
        <taxon>Caryophanaceae</taxon>
        <taxon>Filibacter</taxon>
    </lineage>
</organism>
<protein>
    <recommendedName>
        <fullName evidence="4">Swarming motility protein SwrB</fullName>
    </recommendedName>
</protein>
<accession>A0A3P5XLR1</accession>
<gene>
    <name evidence="2" type="ORF">FILTAD_02282</name>
</gene>
<evidence type="ECO:0000313" key="3">
    <source>
        <dbReference type="Proteomes" id="UP000270468"/>
    </source>
</evidence>
<keyword evidence="1" id="KW-0472">Membrane</keyword>
<dbReference type="AlphaFoldDB" id="A0A3P5XLR1"/>
<keyword evidence="1" id="KW-1133">Transmembrane helix</keyword>
<evidence type="ECO:0000256" key="1">
    <source>
        <dbReference type="SAM" id="Phobius"/>
    </source>
</evidence>